<dbReference type="AlphaFoldDB" id="A0A5S9M895"/>
<evidence type="ECO:0000313" key="3">
    <source>
        <dbReference type="Proteomes" id="UP000464658"/>
    </source>
</evidence>
<organism evidence="2 3">
    <name type="scientific">Bacillus safensis</name>
    <dbReference type="NCBI Taxonomy" id="561879"/>
    <lineage>
        <taxon>Bacteria</taxon>
        <taxon>Bacillati</taxon>
        <taxon>Bacillota</taxon>
        <taxon>Bacilli</taxon>
        <taxon>Bacillales</taxon>
        <taxon>Bacillaceae</taxon>
        <taxon>Bacillus</taxon>
    </lineage>
</organism>
<evidence type="ECO:0000313" key="2">
    <source>
        <dbReference type="EMBL" id="BBP89131.1"/>
    </source>
</evidence>
<gene>
    <name evidence="2" type="ORF">BsIDN1_27490</name>
</gene>
<protein>
    <submittedName>
        <fullName evidence="2">Uncharacterized protein</fullName>
    </submittedName>
</protein>
<evidence type="ECO:0000256" key="1">
    <source>
        <dbReference type="SAM" id="MobiDB-lite"/>
    </source>
</evidence>
<feature type="region of interest" description="Disordered" evidence="1">
    <location>
        <begin position="40"/>
        <end position="61"/>
    </location>
</feature>
<sequence>MREPQYMTGVGLIHFAYRNAKIQGRQVGFQMPDEAFHEVGASMEPVSSAPQVKKKRSQDRK</sequence>
<accession>A0A5S9M895</accession>
<reference evidence="2 3" key="1">
    <citation type="submission" date="2019-12" db="EMBL/GenBank/DDBJ databases">
        <title>Full genome sequence of a Bacillus safensis strain isolated from commercially available natto in Indonesia.</title>
        <authorList>
            <person name="Yoshida M."/>
            <person name="Uomi M."/>
            <person name="Waturangi D."/>
            <person name="Ekaputri J.J."/>
            <person name="Setiamarga D.H.E."/>
        </authorList>
    </citation>
    <scope>NUCLEOTIDE SEQUENCE [LARGE SCALE GENOMIC DNA]</scope>
    <source>
        <strain evidence="2 3">IDN1</strain>
    </source>
</reference>
<name>A0A5S9M895_BACIA</name>
<dbReference type="EMBL" id="AP021906">
    <property type="protein sequence ID" value="BBP89131.1"/>
    <property type="molecule type" value="Genomic_DNA"/>
</dbReference>
<dbReference type="Proteomes" id="UP000464658">
    <property type="component" value="Chromosome"/>
</dbReference>
<proteinExistence type="predicted"/>
<feature type="compositionally biased region" description="Basic residues" evidence="1">
    <location>
        <begin position="52"/>
        <end position="61"/>
    </location>
</feature>